<sequence>MNYNFDNRLLDKSFTLSMDNYADGFVKLNGIYYRVTTTEKLIWGDEVVIVAVQGNAISLEKETSKNDIS</sequence>
<comment type="caution">
    <text evidence="1">The sequence shown here is derived from an EMBL/GenBank/DDBJ whole genome shotgun (WGS) entry which is preliminary data.</text>
</comment>
<proteinExistence type="predicted"/>
<dbReference type="Proteomes" id="UP001596158">
    <property type="component" value="Unassembled WGS sequence"/>
</dbReference>
<name>A0ABW1RUM9_9LACO</name>
<gene>
    <name evidence="1" type="ORF">ACFQGR_07045</name>
</gene>
<dbReference type="RefSeq" id="WP_165314487.1">
    <property type="nucleotide sequence ID" value="NZ_BLKA01000001.1"/>
</dbReference>
<dbReference type="EMBL" id="JBHSSG010000013">
    <property type="protein sequence ID" value="MFC6179139.1"/>
    <property type="molecule type" value="Genomic_DNA"/>
</dbReference>
<protein>
    <submittedName>
        <fullName evidence="1">NfeD family protein</fullName>
    </submittedName>
</protein>
<keyword evidence="2" id="KW-1185">Reference proteome</keyword>
<accession>A0ABW1RUM9</accession>
<reference evidence="2" key="1">
    <citation type="journal article" date="2019" name="Int. J. Syst. Evol. Microbiol.">
        <title>The Global Catalogue of Microorganisms (GCM) 10K type strain sequencing project: providing services to taxonomists for standard genome sequencing and annotation.</title>
        <authorList>
            <consortium name="The Broad Institute Genomics Platform"/>
            <consortium name="The Broad Institute Genome Sequencing Center for Infectious Disease"/>
            <person name="Wu L."/>
            <person name="Ma J."/>
        </authorList>
    </citation>
    <scope>NUCLEOTIDE SEQUENCE [LARGE SCALE GENOMIC DNA]</scope>
    <source>
        <strain evidence="2">CCM 8924</strain>
    </source>
</reference>
<evidence type="ECO:0000313" key="1">
    <source>
        <dbReference type="EMBL" id="MFC6179139.1"/>
    </source>
</evidence>
<dbReference type="SUPFAM" id="SSF141322">
    <property type="entry name" value="NfeD domain-like"/>
    <property type="match status" value="1"/>
</dbReference>
<organism evidence="1 2">
    <name type="scientific">Weissella sagaensis</name>
    <dbReference type="NCBI Taxonomy" id="2559928"/>
    <lineage>
        <taxon>Bacteria</taxon>
        <taxon>Bacillati</taxon>
        <taxon>Bacillota</taxon>
        <taxon>Bacilli</taxon>
        <taxon>Lactobacillales</taxon>
        <taxon>Lactobacillaceae</taxon>
        <taxon>Weissella</taxon>
    </lineage>
</organism>
<evidence type="ECO:0000313" key="2">
    <source>
        <dbReference type="Proteomes" id="UP001596158"/>
    </source>
</evidence>